<dbReference type="OrthoDB" id="277362at2"/>
<dbReference type="RefSeq" id="WP_148071943.1">
    <property type="nucleotide sequence ID" value="NZ_CP042913.1"/>
</dbReference>
<name>A0A5B9Q613_9BACT</name>
<organism evidence="2 3">
    <name type="scientific">Bythopirellula goksoeyrii</name>
    <dbReference type="NCBI Taxonomy" id="1400387"/>
    <lineage>
        <taxon>Bacteria</taxon>
        <taxon>Pseudomonadati</taxon>
        <taxon>Planctomycetota</taxon>
        <taxon>Planctomycetia</taxon>
        <taxon>Pirellulales</taxon>
        <taxon>Lacipirellulaceae</taxon>
        <taxon>Bythopirellula</taxon>
    </lineage>
</organism>
<proteinExistence type="predicted"/>
<reference evidence="2 3" key="1">
    <citation type="submission" date="2019-08" db="EMBL/GenBank/DDBJ databases">
        <title>Deep-cultivation of Planctomycetes and their phenomic and genomic characterization uncovers novel biology.</title>
        <authorList>
            <person name="Wiegand S."/>
            <person name="Jogler M."/>
            <person name="Boedeker C."/>
            <person name="Pinto D."/>
            <person name="Vollmers J."/>
            <person name="Rivas-Marin E."/>
            <person name="Kohn T."/>
            <person name="Peeters S.H."/>
            <person name="Heuer A."/>
            <person name="Rast P."/>
            <person name="Oberbeckmann S."/>
            <person name="Bunk B."/>
            <person name="Jeske O."/>
            <person name="Meyerdierks A."/>
            <person name="Storesund J.E."/>
            <person name="Kallscheuer N."/>
            <person name="Luecker S."/>
            <person name="Lage O.M."/>
            <person name="Pohl T."/>
            <person name="Merkel B.J."/>
            <person name="Hornburger P."/>
            <person name="Mueller R.-W."/>
            <person name="Bruemmer F."/>
            <person name="Labrenz M."/>
            <person name="Spormann A.M."/>
            <person name="Op den Camp H."/>
            <person name="Overmann J."/>
            <person name="Amann R."/>
            <person name="Jetten M.S.M."/>
            <person name="Mascher T."/>
            <person name="Medema M.H."/>
            <person name="Devos D.P."/>
            <person name="Kaster A.-K."/>
            <person name="Ovreas L."/>
            <person name="Rohde M."/>
            <person name="Galperin M.Y."/>
            <person name="Jogler C."/>
        </authorList>
    </citation>
    <scope>NUCLEOTIDE SEQUENCE [LARGE SCALE GENOMIC DNA]</scope>
    <source>
        <strain evidence="2 3">Pr1d</strain>
    </source>
</reference>
<gene>
    <name evidence="2" type="ORF">Pr1d_04000</name>
</gene>
<dbReference type="AlphaFoldDB" id="A0A5B9Q613"/>
<dbReference type="KEGG" id="bgok:Pr1d_04000"/>
<evidence type="ECO:0000313" key="3">
    <source>
        <dbReference type="Proteomes" id="UP000323917"/>
    </source>
</evidence>
<evidence type="ECO:0000256" key="1">
    <source>
        <dbReference type="SAM" id="SignalP"/>
    </source>
</evidence>
<evidence type="ECO:0000313" key="2">
    <source>
        <dbReference type="EMBL" id="QEG33139.1"/>
    </source>
</evidence>
<feature type="chain" id="PRO_5023066213" description="Dockerin domain-containing protein" evidence="1">
    <location>
        <begin position="24"/>
        <end position="592"/>
    </location>
</feature>
<feature type="signal peptide" evidence="1">
    <location>
        <begin position="1"/>
        <end position="23"/>
    </location>
</feature>
<evidence type="ECO:0008006" key="4">
    <source>
        <dbReference type="Google" id="ProtNLM"/>
    </source>
</evidence>
<dbReference type="Proteomes" id="UP000323917">
    <property type="component" value="Chromosome"/>
</dbReference>
<dbReference type="PROSITE" id="PS00018">
    <property type="entry name" value="EF_HAND_1"/>
    <property type="match status" value="1"/>
</dbReference>
<keyword evidence="1" id="KW-0732">Signal</keyword>
<dbReference type="EMBL" id="CP042913">
    <property type="protein sequence ID" value="QEG33139.1"/>
    <property type="molecule type" value="Genomic_DNA"/>
</dbReference>
<accession>A0A5B9Q613</accession>
<dbReference type="InterPro" id="IPR018247">
    <property type="entry name" value="EF_Hand_1_Ca_BS"/>
</dbReference>
<protein>
    <recommendedName>
        <fullName evidence="4">Dockerin domain-containing protein</fullName>
    </recommendedName>
</protein>
<keyword evidence="3" id="KW-1185">Reference proteome</keyword>
<sequence length="592" mass="61839" precursor="true">MRIHSWLLVGAICFLLMLPSAQAEFDTIINAPPDTVPTSIDSNTQLNLSEGGAIGSLFHAGHFHGTSTNVEVNIMGGTVDDYLRAYNGSTVNISGGSVGNHFESYAGSVVNITGGTVGRSYDASLNSLLNVSGGSVGTEFTAGFSSIVNISGGSFDERFIAKDSSKVRLSGGTFGRNYNFSVRVESGSEFTLVGNEFRVNGTPLTGLETLGTSLQLDLTDSDLLSGIFADGTPFAFHRRDDSFASGTLHLESATIPSIGPAIVNASTDPLPLGIRNGQTLWVRDEAVVPHSFNLGLGSTLLIEGGALGRNLEAVDATVNILGGSVGDRFDALAGSAVNVSGGSIGDYFFARDSTVTVAGGTIGSFFRAADSTVDVFSGSLGHNTSAEEGSEVRFIGGEVPGRYIAGGGSTTSIAGGLFNEMAEFLAYENSSVHLYGTQFELDGQDITSSLTYGSQVTIFDRDVRLTGLLADGSPITIDLYLEGGSGADIFSPNAQLTITLIKPGDFDQNGVVNADDLTDWRSAYGTTTSNPFNSGDGDGDRDVDGSDFLVWQRQLASYNLALSNDTVPEPTALMLGIFAALVMISSQRVSLF</sequence>